<dbReference type="Proteomes" id="UP000887565">
    <property type="component" value="Unplaced"/>
</dbReference>
<protein>
    <submittedName>
        <fullName evidence="3">Uncharacterized protein</fullName>
    </submittedName>
</protein>
<feature type="region of interest" description="Disordered" evidence="1">
    <location>
        <begin position="1"/>
        <end position="21"/>
    </location>
</feature>
<accession>A0A915KIR4</accession>
<evidence type="ECO:0000313" key="2">
    <source>
        <dbReference type="Proteomes" id="UP000887565"/>
    </source>
</evidence>
<feature type="compositionally biased region" description="Polar residues" evidence="1">
    <location>
        <begin position="162"/>
        <end position="178"/>
    </location>
</feature>
<keyword evidence="2" id="KW-1185">Reference proteome</keyword>
<feature type="compositionally biased region" description="Low complexity" evidence="1">
    <location>
        <begin position="145"/>
        <end position="158"/>
    </location>
</feature>
<dbReference type="WBParaSite" id="nRc.2.0.1.t38644-RA">
    <property type="protein sequence ID" value="nRc.2.0.1.t38644-RA"/>
    <property type="gene ID" value="nRc.2.0.1.g38644"/>
</dbReference>
<evidence type="ECO:0000313" key="3">
    <source>
        <dbReference type="WBParaSite" id="nRc.2.0.1.t38644-RA"/>
    </source>
</evidence>
<feature type="compositionally biased region" description="Basic residues" evidence="1">
    <location>
        <begin position="1"/>
        <end position="12"/>
    </location>
</feature>
<reference evidence="3" key="1">
    <citation type="submission" date="2022-11" db="UniProtKB">
        <authorList>
            <consortium name="WormBaseParasite"/>
        </authorList>
    </citation>
    <scope>IDENTIFICATION</scope>
</reference>
<sequence length="178" mass="19673">MCRWTRRSKKRPSTGSTYKESIKSDTHDMELAANLISKHGFLNSPKRAPLIHNGSYPTCSINNKHQIMSSTCNYHHSKKLTSIDSSSLGSNRASYAKLNQQQRPNIVVVGALDKGGKMKMRKFDSMLPPAGGKKSAKRAANAKISNNNNNLSLSASSRHSLDSSTLYRSSNQVRSIHK</sequence>
<name>A0A915KIR4_ROMCU</name>
<evidence type="ECO:0000256" key="1">
    <source>
        <dbReference type="SAM" id="MobiDB-lite"/>
    </source>
</evidence>
<proteinExistence type="predicted"/>
<feature type="region of interest" description="Disordered" evidence="1">
    <location>
        <begin position="145"/>
        <end position="178"/>
    </location>
</feature>
<dbReference type="AlphaFoldDB" id="A0A915KIR4"/>
<organism evidence="2 3">
    <name type="scientific">Romanomermis culicivorax</name>
    <name type="common">Nematode worm</name>
    <dbReference type="NCBI Taxonomy" id="13658"/>
    <lineage>
        <taxon>Eukaryota</taxon>
        <taxon>Metazoa</taxon>
        <taxon>Ecdysozoa</taxon>
        <taxon>Nematoda</taxon>
        <taxon>Enoplea</taxon>
        <taxon>Dorylaimia</taxon>
        <taxon>Mermithida</taxon>
        <taxon>Mermithoidea</taxon>
        <taxon>Mermithidae</taxon>
        <taxon>Romanomermis</taxon>
    </lineage>
</organism>